<organism evidence="1 2">
    <name type="scientific">Niveomyces insectorum RCEF 264</name>
    <dbReference type="NCBI Taxonomy" id="1081102"/>
    <lineage>
        <taxon>Eukaryota</taxon>
        <taxon>Fungi</taxon>
        <taxon>Dikarya</taxon>
        <taxon>Ascomycota</taxon>
        <taxon>Pezizomycotina</taxon>
        <taxon>Sordariomycetes</taxon>
        <taxon>Hypocreomycetidae</taxon>
        <taxon>Hypocreales</taxon>
        <taxon>Cordycipitaceae</taxon>
        <taxon>Niveomyces</taxon>
    </lineage>
</organism>
<protein>
    <submittedName>
        <fullName evidence="1">Uncharacterized protein</fullName>
    </submittedName>
</protein>
<proteinExistence type="predicted"/>
<dbReference type="EMBL" id="AZHD01000004">
    <property type="protein sequence ID" value="OAA64403.1"/>
    <property type="molecule type" value="Genomic_DNA"/>
</dbReference>
<comment type="caution">
    <text evidence="1">The sequence shown here is derived from an EMBL/GenBank/DDBJ whole genome shotgun (WGS) entry which is preliminary data.</text>
</comment>
<sequence>MSESEKTSKASRWDDRAHTALCVALDEALRAAGSSAAQQSDVIVASMQASQLTYTWEGIRWVLCFLQHCLAWDNQAQLDLFLVMLSVTGPAQLSEDQKAQIESEMQSRGYDLVWNGIRFIAVIMSKWEGPFKDDLIQAFFTICPPNTNQKQEIADYLHSKGHTITWDAIRYFSFSVSYWDAPGVYRDILTVMSIVCKPSAAALQQIVEDMNARGYQFTYHGLK</sequence>
<dbReference type="Proteomes" id="UP000076874">
    <property type="component" value="Unassembled WGS sequence"/>
</dbReference>
<reference evidence="1 2" key="1">
    <citation type="journal article" date="2016" name="Genome Biol. Evol.">
        <title>Divergent and convergent evolution of fungal pathogenicity.</title>
        <authorList>
            <person name="Shang Y."/>
            <person name="Xiao G."/>
            <person name="Zheng P."/>
            <person name="Cen K."/>
            <person name="Zhan S."/>
            <person name="Wang C."/>
        </authorList>
    </citation>
    <scope>NUCLEOTIDE SEQUENCE [LARGE SCALE GENOMIC DNA]</scope>
    <source>
        <strain evidence="1 2">RCEF 264</strain>
    </source>
</reference>
<dbReference type="AlphaFoldDB" id="A0A167X110"/>
<accession>A0A167X110</accession>
<name>A0A167X110_9HYPO</name>
<dbReference type="STRING" id="1081102.A0A167X110"/>
<evidence type="ECO:0000313" key="2">
    <source>
        <dbReference type="Proteomes" id="UP000076874"/>
    </source>
</evidence>
<keyword evidence="2" id="KW-1185">Reference proteome</keyword>
<gene>
    <name evidence="1" type="ORF">SPI_03050</name>
</gene>
<dbReference type="OrthoDB" id="5239545at2759"/>
<evidence type="ECO:0000313" key="1">
    <source>
        <dbReference type="EMBL" id="OAA64403.1"/>
    </source>
</evidence>